<name>A0A2M7APY8_9BACT</name>
<dbReference type="Proteomes" id="UP000230972">
    <property type="component" value="Unassembled WGS sequence"/>
</dbReference>
<evidence type="ECO:0008006" key="3">
    <source>
        <dbReference type="Google" id="ProtNLM"/>
    </source>
</evidence>
<evidence type="ECO:0000313" key="2">
    <source>
        <dbReference type="Proteomes" id="UP000230972"/>
    </source>
</evidence>
<dbReference type="EMBL" id="PEWC01000038">
    <property type="protein sequence ID" value="PIU71723.1"/>
    <property type="molecule type" value="Genomic_DNA"/>
</dbReference>
<evidence type="ECO:0000313" key="1">
    <source>
        <dbReference type="EMBL" id="PIU71723.1"/>
    </source>
</evidence>
<sequence>MFENYLASSEDLNTIVEVLSYVRNPKLNFVFSNKSKISETAIVSYDSKFIYIWRLSSEKLEYKIPHKIKIKDEWQFSWRVNIWIGQIINVLPSRIKNKSRFEIPVISGGLLMPFISLQKAGNVFKNPYVTRESYLATIIHEFGHIYWNSFKMWWPSDKEKNLRYLKIAKDLYEGKSKKINESLHFPGLEETGEIFAFCTEYYASELFWKKHKRNLDSFIENRLNTLTILEKKKNLEKEDSVIEPRKYPHDFAFVFGKIILEKYPTSWPKILTDQKNISPQF</sequence>
<gene>
    <name evidence="1" type="ORF">COS80_01750</name>
</gene>
<proteinExistence type="predicted"/>
<protein>
    <recommendedName>
        <fullName evidence="3">Peptidase M1 membrane alanine aminopeptidase domain-containing protein</fullName>
    </recommendedName>
</protein>
<reference evidence="2" key="1">
    <citation type="submission" date="2017-09" db="EMBL/GenBank/DDBJ databases">
        <title>Depth-based differentiation of microbial function through sediment-hosted aquifers and enrichment of novel symbionts in the deep terrestrial subsurface.</title>
        <authorList>
            <person name="Probst A.J."/>
            <person name="Ladd B."/>
            <person name="Jarett J.K."/>
            <person name="Geller-Mcgrath D.E."/>
            <person name="Sieber C.M.K."/>
            <person name="Emerson J.B."/>
            <person name="Anantharaman K."/>
            <person name="Thomas B.C."/>
            <person name="Malmstrom R."/>
            <person name="Stieglmeier M."/>
            <person name="Klingl A."/>
            <person name="Woyke T."/>
            <person name="Ryan C.M."/>
            <person name="Banfield J.F."/>
        </authorList>
    </citation>
    <scope>NUCLEOTIDE SEQUENCE [LARGE SCALE GENOMIC DNA]</scope>
</reference>
<comment type="caution">
    <text evidence="1">The sequence shown here is derived from an EMBL/GenBank/DDBJ whole genome shotgun (WGS) entry which is preliminary data.</text>
</comment>
<dbReference type="AlphaFoldDB" id="A0A2M7APY8"/>
<accession>A0A2M7APY8</accession>
<organism evidence="1 2">
    <name type="scientific">Candidatus Woesebacteria bacterium CG06_land_8_20_14_3_00_39_27</name>
    <dbReference type="NCBI Taxonomy" id="1975057"/>
    <lineage>
        <taxon>Bacteria</taxon>
        <taxon>Candidatus Woeseibacteriota</taxon>
    </lineage>
</organism>